<evidence type="ECO:0000313" key="5">
    <source>
        <dbReference type="Proteomes" id="UP000006039"/>
    </source>
</evidence>
<protein>
    <recommendedName>
        <fullName evidence="1">protein-ribulosamine 3-kinase</fullName>
        <ecNumber evidence="1">2.7.1.172</ecNumber>
    </recommendedName>
</protein>
<dbReference type="Pfam" id="PF03881">
    <property type="entry name" value="Fructosamin_kin"/>
    <property type="match status" value="1"/>
</dbReference>
<dbReference type="SUPFAM" id="SSF56112">
    <property type="entry name" value="Protein kinase-like (PK-like)"/>
    <property type="match status" value="1"/>
</dbReference>
<dbReference type="PANTHER" id="PTHR12149">
    <property type="entry name" value="FRUCTOSAMINE 3 KINASE-RELATED PROTEIN"/>
    <property type="match status" value="1"/>
</dbReference>
<dbReference type="EnsemblFungi" id="EJT76741">
    <property type="protein sequence ID" value="EJT76741"/>
    <property type="gene ID" value="GGTG_06657"/>
</dbReference>
<gene>
    <name evidence="4" type="primary">20347115</name>
    <name evidence="3" type="ORF">GGTG_06657</name>
</gene>
<evidence type="ECO:0000256" key="2">
    <source>
        <dbReference type="ARBA" id="ARBA00048655"/>
    </source>
</evidence>
<reference evidence="5" key="1">
    <citation type="submission" date="2010-07" db="EMBL/GenBank/DDBJ databases">
        <title>The genome sequence of Gaeumannomyces graminis var. tritici strain R3-111a-1.</title>
        <authorList>
            <consortium name="The Broad Institute Genome Sequencing Platform"/>
            <person name="Ma L.-J."/>
            <person name="Dead R."/>
            <person name="Young S."/>
            <person name="Zeng Q."/>
            <person name="Koehrsen M."/>
            <person name="Alvarado L."/>
            <person name="Berlin A."/>
            <person name="Chapman S.B."/>
            <person name="Chen Z."/>
            <person name="Freedman E."/>
            <person name="Gellesch M."/>
            <person name="Goldberg J."/>
            <person name="Griggs A."/>
            <person name="Gujja S."/>
            <person name="Heilman E.R."/>
            <person name="Heiman D."/>
            <person name="Hepburn T."/>
            <person name="Howarth C."/>
            <person name="Jen D."/>
            <person name="Larson L."/>
            <person name="Mehta T."/>
            <person name="Neiman D."/>
            <person name="Pearson M."/>
            <person name="Roberts A."/>
            <person name="Saif S."/>
            <person name="Shea T."/>
            <person name="Shenoy N."/>
            <person name="Sisk P."/>
            <person name="Stolte C."/>
            <person name="Sykes S."/>
            <person name="Walk T."/>
            <person name="White J."/>
            <person name="Yandava C."/>
            <person name="Haas B."/>
            <person name="Nusbaum C."/>
            <person name="Birren B."/>
        </authorList>
    </citation>
    <scope>NUCLEOTIDE SEQUENCE [LARGE SCALE GENOMIC DNA]</scope>
    <source>
        <strain evidence="5">R3-111a-1</strain>
    </source>
</reference>
<reference evidence="3" key="3">
    <citation type="submission" date="2010-09" db="EMBL/GenBank/DDBJ databases">
        <title>Annotation of Gaeumannomyces graminis var. tritici R3-111a-1.</title>
        <authorList>
            <consortium name="The Broad Institute Genome Sequencing Platform"/>
            <person name="Ma L.-J."/>
            <person name="Dead R."/>
            <person name="Young S.K."/>
            <person name="Zeng Q."/>
            <person name="Gargeya S."/>
            <person name="Fitzgerald M."/>
            <person name="Haas B."/>
            <person name="Abouelleil A."/>
            <person name="Alvarado L."/>
            <person name="Arachchi H.M."/>
            <person name="Berlin A."/>
            <person name="Brown A."/>
            <person name="Chapman S.B."/>
            <person name="Chen Z."/>
            <person name="Dunbar C."/>
            <person name="Freedman E."/>
            <person name="Gearin G."/>
            <person name="Gellesch M."/>
            <person name="Goldberg J."/>
            <person name="Griggs A."/>
            <person name="Gujja S."/>
            <person name="Heiman D."/>
            <person name="Howarth C."/>
            <person name="Larson L."/>
            <person name="Lui A."/>
            <person name="MacDonald P.J.P."/>
            <person name="Mehta T."/>
            <person name="Montmayeur A."/>
            <person name="Murphy C."/>
            <person name="Neiman D."/>
            <person name="Pearson M."/>
            <person name="Priest M."/>
            <person name="Roberts A."/>
            <person name="Saif S."/>
            <person name="Shea T."/>
            <person name="Shenoy N."/>
            <person name="Sisk P."/>
            <person name="Stolte C."/>
            <person name="Sykes S."/>
            <person name="Yandava C."/>
            <person name="Wortman J."/>
            <person name="Nusbaum C."/>
            <person name="Birren B."/>
        </authorList>
    </citation>
    <scope>NUCLEOTIDE SEQUENCE</scope>
    <source>
        <strain evidence="3">R3-111a-1</strain>
    </source>
</reference>
<dbReference type="RefSeq" id="XP_009222741.1">
    <property type="nucleotide sequence ID" value="XM_009224477.1"/>
</dbReference>
<dbReference type="HOGENOM" id="CLU_036517_1_1_1"/>
<dbReference type="AlphaFoldDB" id="J3NZF8"/>
<dbReference type="InterPro" id="IPR016477">
    <property type="entry name" value="Fructo-/Ketosamine-3-kinase"/>
</dbReference>
<dbReference type="Gene3D" id="3.90.1200.10">
    <property type="match status" value="1"/>
</dbReference>
<name>J3NZF8_GAET3</name>
<keyword evidence="5" id="KW-1185">Reference proteome</keyword>
<reference evidence="4" key="5">
    <citation type="submission" date="2018-04" db="UniProtKB">
        <authorList>
            <consortium name="EnsemblFungi"/>
        </authorList>
    </citation>
    <scope>IDENTIFICATION</scope>
    <source>
        <strain evidence="4">R3-111a-1</strain>
    </source>
</reference>
<dbReference type="eggNOG" id="KOG3021">
    <property type="taxonomic scope" value="Eukaryota"/>
</dbReference>
<dbReference type="GeneID" id="20347115"/>
<dbReference type="EC" id="2.7.1.172" evidence="1"/>
<dbReference type="InterPro" id="IPR011009">
    <property type="entry name" value="Kinase-like_dom_sf"/>
</dbReference>
<dbReference type="EMBL" id="GL385397">
    <property type="protein sequence ID" value="EJT76741.1"/>
    <property type="molecule type" value="Genomic_DNA"/>
</dbReference>
<proteinExistence type="predicted"/>
<dbReference type="VEuPathDB" id="FungiDB:GGTG_06657"/>
<dbReference type="PANTHER" id="PTHR12149:SF8">
    <property type="entry name" value="PROTEIN-RIBULOSAMINE 3-KINASE"/>
    <property type="match status" value="1"/>
</dbReference>
<dbReference type="Proteomes" id="UP000006039">
    <property type="component" value="Unassembled WGS sequence"/>
</dbReference>
<organism evidence="3">
    <name type="scientific">Gaeumannomyces tritici (strain R3-111a-1)</name>
    <name type="common">Wheat and barley take-all root rot fungus</name>
    <name type="synonym">Gaeumannomyces graminis var. tritici</name>
    <dbReference type="NCBI Taxonomy" id="644352"/>
    <lineage>
        <taxon>Eukaryota</taxon>
        <taxon>Fungi</taxon>
        <taxon>Dikarya</taxon>
        <taxon>Ascomycota</taxon>
        <taxon>Pezizomycotina</taxon>
        <taxon>Sordariomycetes</taxon>
        <taxon>Sordariomycetidae</taxon>
        <taxon>Magnaporthales</taxon>
        <taxon>Magnaporthaceae</taxon>
        <taxon>Gaeumannomyces</taxon>
    </lineage>
</organism>
<evidence type="ECO:0000313" key="3">
    <source>
        <dbReference type="EMBL" id="EJT76741.1"/>
    </source>
</evidence>
<dbReference type="GO" id="GO:0102193">
    <property type="term" value="F:protein-ribulosamine 3-kinase activity"/>
    <property type="evidence" value="ECO:0007669"/>
    <property type="project" value="UniProtKB-EC"/>
</dbReference>
<reference evidence="4" key="4">
    <citation type="journal article" date="2015" name="G3 (Bethesda)">
        <title>Genome sequences of three phytopathogenic species of the Magnaporthaceae family of fungi.</title>
        <authorList>
            <person name="Okagaki L.H."/>
            <person name="Nunes C.C."/>
            <person name="Sailsbery J."/>
            <person name="Clay B."/>
            <person name="Brown D."/>
            <person name="John T."/>
            <person name="Oh Y."/>
            <person name="Young N."/>
            <person name="Fitzgerald M."/>
            <person name="Haas B.J."/>
            <person name="Zeng Q."/>
            <person name="Young S."/>
            <person name="Adiconis X."/>
            <person name="Fan L."/>
            <person name="Levin J.Z."/>
            <person name="Mitchell T.K."/>
            <person name="Okubara P.A."/>
            <person name="Farman M.L."/>
            <person name="Kohn L.M."/>
            <person name="Birren B."/>
            <person name="Ma L.-J."/>
            <person name="Dean R.A."/>
        </authorList>
    </citation>
    <scope>NUCLEOTIDE SEQUENCE</scope>
    <source>
        <strain evidence="4">R3-111a-1</strain>
    </source>
</reference>
<accession>J3NZF8</accession>
<evidence type="ECO:0000256" key="1">
    <source>
        <dbReference type="ARBA" id="ARBA00011961"/>
    </source>
</evidence>
<comment type="catalytic activity">
    <reaction evidence="2">
        <text>N(6)-D-ribulosyl-L-lysyl-[protein] + ATP = N(6)-(3-O-phospho-D-ribulosyl)-L-lysyl-[protein] + ADP + H(+)</text>
        <dbReference type="Rhea" id="RHEA:48432"/>
        <dbReference type="Rhea" id="RHEA-COMP:12103"/>
        <dbReference type="Rhea" id="RHEA-COMP:12104"/>
        <dbReference type="ChEBI" id="CHEBI:15378"/>
        <dbReference type="ChEBI" id="CHEBI:30616"/>
        <dbReference type="ChEBI" id="CHEBI:90418"/>
        <dbReference type="ChEBI" id="CHEBI:90420"/>
        <dbReference type="ChEBI" id="CHEBI:456216"/>
        <dbReference type="EC" id="2.7.1.172"/>
    </reaction>
    <physiologicalReaction direction="left-to-right" evidence="2">
        <dbReference type="Rhea" id="RHEA:48433"/>
    </physiologicalReaction>
</comment>
<reference evidence="3" key="2">
    <citation type="submission" date="2010-07" db="EMBL/GenBank/DDBJ databases">
        <authorList>
            <consortium name="The Broad Institute Genome Sequencing Platform"/>
            <consortium name="Broad Institute Genome Sequencing Center for Infectious Disease"/>
            <person name="Ma L.-J."/>
            <person name="Dead R."/>
            <person name="Young S."/>
            <person name="Zeng Q."/>
            <person name="Koehrsen M."/>
            <person name="Alvarado L."/>
            <person name="Berlin A."/>
            <person name="Chapman S.B."/>
            <person name="Chen Z."/>
            <person name="Freedman E."/>
            <person name="Gellesch M."/>
            <person name="Goldberg J."/>
            <person name="Griggs A."/>
            <person name="Gujja S."/>
            <person name="Heilman E.R."/>
            <person name="Heiman D."/>
            <person name="Hepburn T."/>
            <person name="Howarth C."/>
            <person name="Jen D."/>
            <person name="Larson L."/>
            <person name="Mehta T."/>
            <person name="Neiman D."/>
            <person name="Pearson M."/>
            <person name="Roberts A."/>
            <person name="Saif S."/>
            <person name="Shea T."/>
            <person name="Shenoy N."/>
            <person name="Sisk P."/>
            <person name="Stolte C."/>
            <person name="Sykes S."/>
            <person name="Walk T."/>
            <person name="White J."/>
            <person name="Yandava C."/>
            <person name="Haas B."/>
            <person name="Nusbaum C."/>
            <person name="Birren B."/>
        </authorList>
    </citation>
    <scope>NUCLEOTIDE SEQUENCE</scope>
    <source>
        <strain evidence="3">R3-111a-1</strain>
    </source>
</reference>
<evidence type="ECO:0000313" key="4">
    <source>
        <dbReference type="EnsemblFungi" id="EJT76741"/>
    </source>
</evidence>
<dbReference type="OrthoDB" id="5772781at2759"/>
<sequence>MTPMRPGLPAPAEVAAVVARLHGHRSPCGRFGFHVGTFAATQVIDTSWCDTWEAFFARNLAAVLAAELAAQGPDPELEALSAVLLGRVVPRLIRPLETGGNKIEPVLLHGDLWHGNIAVDTDTENVLLYDPCCFYGHRDYDFSQFKTSRNLADKEYYEAYLNLVEQTHGLRVEDDPERYDLWTLYAIRSSLLVSTLWKDHKEMRQDAIASMRYLTAKYGDAYYGAGQDCEDK</sequence>